<organism evidence="1">
    <name type="scientific">marine metagenome</name>
    <dbReference type="NCBI Taxonomy" id="408172"/>
    <lineage>
        <taxon>unclassified sequences</taxon>
        <taxon>metagenomes</taxon>
        <taxon>ecological metagenomes</taxon>
    </lineage>
</organism>
<name>A0A382XPA4_9ZZZZ</name>
<proteinExistence type="predicted"/>
<sequence>MGFITLVIIYLFGAVAETLLKLHEKP</sequence>
<evidence type="ECO:0000313" key="1">
    <source>
        <dbReference type="EMBL" id="SVD72952.1"/>
    </source>
</evidence>
<reference evidence="1" key="1">
    <citation type="submission" date="2018-05" db="EMBL/GenBank/DDBJ databases">
        <authorList>
            <person name="Lanie J.A."/>
            <person name="Ng W.-L."/>
            <person name="Kazmierczak K.M."/>
            <person name="Andrzejewski T.M."/>
            <person name="Davidsen T.M."/>
            <person name="Wayne K.J."/>
            <person name="Tettelin H."/>
            <person name="Glass J.I."/>
            <person name="Rusch D."/>
            <person name="Podicherti R."/>
            <person name="Tsui H.-C.T."/>
            <person name="Winkler M.E."/>
        </authorList>
    </citation>
    <scope>NUCLEOTIDE SEQUENCE</scope>
</reference>
<dbReference type="EMBL" id="UINC01169424">
    <property type="protein sequence ID" value="SVD72952.1"/>
    <property type="molecule type" value="Genomic_DNA"/>
</dbReference>
<accession>A0A382XPA4</accession>
<dbReference type="AlphaFoldDB" id="A0A382XPA4"/>
<protein>
    <submittedName>
        <fullName evidence="1">Uncharacterized protein</fullName>
    </submittedName>
</protein>
<gene>
    <name evidence="1" type="ORF">METZ01_LOCUS425806</name>
</gene>
<feature type="non-terminal residue" evidence="1">
    <location>
        <position position="26"/>
    </location>
</feature>